<evidence type="ECO:0000313" key="1">
    <source>
        <dbReference type="EMBL" id="ALA59526.1"/>
    </source>
</evidence>
<dbReference type="InterPro" id="IPR011604">
    <property type="entry name" value="PDDEXK-like_dom_sf"/>
</dbReference>
<dbReference type="Proteomes" id="UP000069205">
    <property type="component" value="Chromosome"/>
</dbReference>
<keyword evidence="2" id="KW-1185">Reference proteome</keyword>
<dbReference type="OrthoDB" id="1982at2"/>
<sequence length="367" mass="42031">MLAELIHPLAAMGAQDWPYRPRPSSAGPNQCVRKLVYHAREFPRRQAHGRFLVVLDDSSWHEELTLNWIEQSAFQLRDRQTEVVCGETVFAGESYTILGHIDGIVTDLLGIDRLLEHKAIEHFTFQRYAEGDYPLDYFAQVCLYLRGITQLNPDIDEALLLIKNKNQSAYLEYRLHYDLPNDRLTVCEIVHSNGERSFPKQDVIGLYQQALARFAQIEQHRADQTLPDRPYEDDSNYHCQYCPYSRLCWEGHVAPVLTNTVPLSPDMAALAAEYLDLDARIKPLNKRFDHVKKLLKAGLKTQQASEAEGHGFIVRINQSTQTRHDVKLLPSYVQELAETSLSIEKLSVNRIAQEWGPLQTDPNPQVA</sequence>
<organism evidence="1 2">
    <name type="scientific">Nitrospira moscoviensis</name>
    <dbReference type="NCBI Taxonomy" id="42253"/>
    <lineage>
        <taxon>Bacteria</taxon>
        <taxon>Pseudomonadati</taxon>
        <taxon>Nitrospirota</taxon>
        <taxon>Nitrospiria</taxon>
        <taxon>Nitrospirales</taxon>
        <taxon>Nitrospiraceae</taxon>
        <taxon>Nitrospira</taxon>
    </lineage>
</organism>
<reference evidence="1 2" key="1">
    <citation type="journal article" date="2015" name="Proc. Natl. Acad. Sci. U.S.A.">
        <title>Expanded metabolic versatility of ubiquitous nitrite-oxidizing bacteria from the genus Nitrospira.</title>
        <authorList>
            <person name="Koch H."/>
            <person name="Lucker S."/>
            <person name="Albertsen M."/>
            <person name="Kitzinger K."/>
            <person name="Herbold C."/>
            <person name="Spieck E."/>
            <person name="Nielsen P.H."/>
            <person name="Wagner M."/>
            <person name="Daims H."/>
        </authorList>
    </citation>
    <scope>NUCLEOTIDE SEQUENCE [LARGE SCALE GENOMIC DNA]</scope>
    <source>
        <strain evidence="1 2">NSP M-1</strain>
    </source>
</reference>
<protein>
    <recommendedName>
        <fullName evidence="3">PD-(D/E)XK endonuclease-like domain-containing protein</fullName>
    </recommendedName>
</protein>
<dbReference type="AlphaFoldDB" id="A0A0K2GEZ6"/>
<dbReference type="RefSeq" id="WP_053380518.1">
    <property type="nucleotide sequence ID" value="NZ_CP011801.1"/>
</dbReference>
<evidence type="ECO:0008006" key="3">
    <source>
        <dbReference type="Google" id="ProtNLM"/>
    </source>
</evidence>
<proteinExistence type="predicted"/>
<accession>A0A0K2GEZ6</accession>
<gene>
    <name evidence="1" type="ORF">NITMOv2_3127</name>
</gene>
<dbReference type="Gene3D" id="3.90.320.10">
    <property type="match status" value="1"/>
</dbReference>
<dbReference type="KEGG" id="nmv:NITMOv2_3127"/>
<name>A0A0K2GEZ6_NITMO</name>
<dbReference type="STRING" id="42253.NITMOv2_3127"/>
<evidence type="ECO:0000313" key="2">
    <source>
        <dbReference type="Proteomes" id="UP000069205"/>
    </source>
</evidence>
<dbReference type="PATRIC" id="fig|42253.5.peg.3080"/>
<dbReference type="EMBL" id="CP011801">
    <property type="protein sequence ID" value="ALA59526.1"/>
    <property type="molecule type" value="Genomic_DNA"/>
</dbReference>